<protein>
    <submittedName>
        <fullName evidence="1">Uncharacterized protein</fullName>
    </submittedName>
</protein>
<gene>
    <name evidence="1" type="ORF">FF011L_24720</name>
</gene>
<name>A0A517MFN4_9BACT</name>
<dbReference type="EMBL" id="CP036262">
    <property type="protein sequence ID" value="QDS93699.1"/>
    <property type="molecule type" value="Genomic_DNA"/>
</dbReference>
<organism evidence="1 2">
    <name type="scientific">Roseimaritima multifibrata</name>
    <dbReference type="NCBI Taxonomy" id="1930274"/>
    <lineage>
        <taxon>Bacteria</taxon>
        <taxon>Pseudomonadati</taxon>
        <taxon>Planctomycetota</taxon>
        <taxon>Planctomycetia</taxon>
        <taxon>Pirellulales</taxon>
        <taxon>Pirellulaceae</taxon>
        <taxon>Roseimaritima</taxon>
    </lineage>
</organism>
<proteinExistence type="predicted"/>
<evidence type="ECO:0000313" key="2">
    <source>
        <dbReference type="Proteomes" id="UP000320672"/>
    </source>
</evidence>
<keyword evidence="2" id="KW-1185">Reference proteome</keyword>
<evidence type="ECO:0000313" key="1">
    <source>
        <dbReference type="EMBL" id="QDS93699.1"/>
    </source>
</evidence>
<sequence>MSHAKDRLCVYLTFLAFSLGASHVDAVAENPKHEANAGNIYVLPGDAYFHTSVNLGESFKIKTGDWDAPIFCTKRYERLG</sequence>
<reference evidence="1 2" key="1">
    <citation type="submission" date="2019-02" db="EMBL/GenBank/DDBJ databases">
        <title>Deep-cultivation of Planctomycetes and their phenomic and genomic characterization uncovers novel biology.</title>
        <authorList>
            <person name="Wiegand S."/>
            <person name="Jogler M."/>
            <person name="Boedeker C."/>
            <person name="Pinto D."/>
            <person name="Vollmers J."/>
            <person name="Rivas-Marin E."/>
            <person name="Kohn T."/>
            <person name="Peeters S.H."/>
            <person name="Heuer A."/>
            <person name="Rast P."/>
            <person name="Oberbeckmann S."/>
            <person name="Bunk B."/>
            <person name="Jeske O."/>
            <person name="Meyerdierks A."/>
            <person name="Storesund J.E."/>
            <person name="Kallscheuer N."/>
            <person name="Luecker S."/>
            <person name="Lage O.M."/>
            <person name="Pohl T."/>
            <person name="Merkel B.J."/>
            <person name="Hornburger P."/>
            <person name="Mueller R.-W."/>
            <person name="Bruemmer F."/>
            <person name="Labrenz M."/>
            <person name="Spormann A.M."/>
            <person name="Op den Camp H."/>
            <person name="Overmann J."/>
            <person name="Amann R."/>
            <person name="Jetten M.S.M."/>
            <person name="Mascher T."/>
            <person name="Medema M.H."/>
            <person name="Devos D.P."/>
            <person name="Kaster A.-K."/>
            <person name="Ovreas L."/>
            <person name="Rohde M."/>
            <person name="Galperin M.Y."/>
            <person name="Jogler C."/>
        </authorList>
    </citation>
    <scope>NUCLEOTIDE SEQUENCE [LARGE SCALE GENOMIC DNA]</scope>
    <source>
        <strain evidence="1 2">FF011L</strain>
    </source>
</reference>
<dbReference type="RefSeq" id="WP_145351816.1">
    <property type="nucleotide sequence ID" value="NZ_CP036262.1"/>
</dbReference>
<accession>A0A517MFN4</accession>
<dbReference type="Proteomes" id="UP000320672">
    <property type="component" value="Chromosome"/>
</dbReference>
<dbReference type="AlphaFoldDB" id="A0A517MFN4"/>
<dbReference type="KEGG" id="rml:FF011L_24720"/>